<organism evidence="8 9">
    <name type="scientific">Roseospira visakhapatnamensis</name>
    <dbReference type="NCBI Taxonomy" id="390880"/>
    <lineage>
        <taxon>Bacteria</taxon>
        <taxon>Pseudomonadati</taxon>
        <taxon>Pseudomonadota</taxon>
        <taxon>Alphaproteobacteria</taxon>
        <taxon>Rhodospirillales</taxon>
        <taxon>Rhodospirillaceae</taxon>
        <taxon>Roseospira</taxon>
    </lineage>
</organism>
<keyword evidence="2" id="KW-1003">Cell membrane</keyword>
<comment type="subcellular location">
    <subcellularLocation>
        <location evidence="1">Cell membrane</location>
        <topology evidence="1">Multi-pass membrane protein</topology>
    </subcellularLocation>
</comment>
<evidence type="ECO:0000256" key="1">
    <source>
        <dbReference type="ARBA" id="ARBA00004651"/>
    </source>
</evidence>
<evidence type="ECO:0000256" key="6">
    <source>
        <dbReference type="SAM" id="Phobius"/>
    </source>
</evidence>
<keyword evidence="5 6" id="KW-0472">Membrane</keyword>
<feature type="transmembrane region" description="Helical" evidence="6">
    <location>
        <begin position="51"/>
        <end position="73"/>
    </location>
</feature>
<dbReference type="Pfam" id="PF01292">
    <property type="entry name" value="Ni_hydr_CYTB"/>
    <property type="match status" value="1"/>
</dbReference>
<dbReference type="InterPro" id="IPR011577">
    <property type="entry name" value="Cyt_b561_bac/Ni-Hgenase"/>
</dbReference>
<dbReference type="GO" id="GO:0022904">
    <property type="term" value="P:respiratory electron transport chain"/>
    <property type="evidence" value="ECO:0007669"/>
    <property type="project" value="InterPro"/>
</dbReference>
<dbReference type="PANTHER" id="PTHR30485">
    <property type="entry name" value="NI/FE-HYDROGENASE 1 B-TYPE CYTOCHROME SUBUNIT"/>
    <property type="match status" value="1"/>
</dbReference>
<keyword evidence="3 6" id="KW-0812">Transmembrane</keyword>
<dbReference type="GO" id="GO:0020037">
    <property type="term" value="F:heme binding"/>
    <property type="evidence" value="ECO:0007669"/>
    <property type="project" value="TreeGrafter"/>
</dbReference>
<gene>
    <name evidence="8" type="ORF">GGD89_001525</name>
</gene>
<evidence type="ECO:0000313" key="8">
    <source>
        <dbReference type="EMBL" id="MBB4265900.1"/>
    </source>
</evidence>
<dbReference type="RefSeq" id="WP_184043726.1">
    <property type="nucleotide sequence ID" value="NZ_JACIGK010000009.1"/>
</dbReference>
<comment type="caution">
    <text evidence="8">The sequence shown here is derived from an EMBL/GenBank/DDBJ whole genome shotgun (WGS) entry which is preliminary data.</text>
</comment>
<evidence type="ECO:0000259" key="7">
    <source>
        <dbReference type="Pfam" id="PF01292"/>
    </source>
</evidence>
<protein>
    <submittedName>
        <fullName evidence="8">Cytochrome b</fullName>
    </submittedName>
</protein>
<feature type="domain" description="Cytochrome b561 bacterial/Ni-hydrogenase" evidence="7">
    <location>
        <begin position="23"/>
        <end position="223"/>
    </location>
</feature>
<reference evidence="8 9" key="1">
    <citation type="submission" date="2020-08" db="EMBL/GenBank/DDBJ databases">
        <title>Genome sequencing of Purple Non-Sulfur Bacteria from various extreme environments.</title>
        <authorList>
            <person name="Mayer M."/>
        </authorList>
    </citation>
    <scope>NUCLEOTIDE SEQUENCE [LARGE SCALE GENOMIC DNA]</scope>
    <source>
        <strain evidence="8 9">JA131</strain>
    </source>
</reference>
<dbReference type="SUPFAM" id="SSF81342">
    <property type="entry name" value="Transmembrane di-heme cytochromes"/>
    <property type="match status" value="1"/>
</dbReference>
<feature type="transmembrane region" description="Helical" evidence="6">
    <location>
        <begin position="113"/>
        <end position="135"/>
    </location>
</feature>
<dbReference type="GO" id="GO:0009055">
    <property type="term" value="F:electron transfer activity"/>
    <property type="evidence" value="ECO:0007669"/>
    <property type="project" value="InterPro"/>
</dbReference>
<feature type="transmembrane region" description="Helical" evidence="6">
    <location>
        <begin position="189"/>
        <end position="211"/>
    </location>
</feature>
<dbReference type="InterPro" id="IPR016174">
    <property type="entry name" value="Di-haem_cyt_TM"/>
</dbReference>
<dbReference type="PANTHER" id="PTHR30485:SF2">
    <property type="entry name" value="BLL0597 PROTEIN"/>
    <property type="match status" value="1"/>
</dbReference>
<keyword evidence="4 6" id="KW-1133">Transmembrane helix</keyword>
<dbReference type="Proteomes" id="UP000554286">
    <property type="component" value="Unassembled WGS sequence"/>
</dbReference>
<dbReference type="InterPro" id="IPR051542">
    <property type="entry name" value="Hydrogenase_cytochrome"/>
</dbReference>
<dbReference type="AlphaFoldDB" id="A0A7W6RCC3"/>
<accession>A0A7W6RCC3</accession>
<dbReference type="GO" id="GO:0005886">
    <property type="term" value="C:plasma membrane"/>
    <property type="evidence" value="ECO:0007669"/>
    <property type="project" value="UniProtKB-SubCell"/>
</dbReference>
<evidence type="ECO:0000313" key="9">
    <source>
        <dbReference type="Proteomes" id="UP000554286"/>
    </source>
</evidence>
<proteinExistence type="predicted"/>
<evidence type="ECO:0000256" key="2">
    <source>
        <dbReference type="ARBA" id="ARBA00022475"/>
    </source>
</evidence>
<evidence type="ECO:0000256" key="4">
    <source>
        <dbReference type="ARBA" id="ARBA00022989"/>
    </source>
</evidence>
<evidence type="ECO:0000256" key="3">
    <source>
        <dbReference type="ARBA" id="ARBA00022692"/>
    </source>
</evidence>
<sequence length="227" mass="24091">MTEYAQPPAVAESTSTPADRIQVWDPLVRIGHWVLVAAFAVAYLTEGEPEWLHTWAGYAIVATLLLRVVWGVIGPDHARFASFVRGPGTALAYLRDEMRGTARRTLGHNPAGGLMAVALLVCLAGTTGTGMALLAEGGEGPLAPFMGPAATAPSMVIGPALADEDGWEHAGTAASESEAAERWEEWHEVFANLTLALIALHVLGAIGSSLVHRENLVRAMIDGRKRP</sequence>
<evidence type="ECO:0000256" key="5">
    <source>
        <dbReference type="ARBA" id="ARBA00023136"/>
    </source>
</evidence>
<dbReference type="Gene3D" id="1.20.950.20">
    <property type="entry name" value="Transmembrane di-heme cytochromes, Chain C"/>
    <property type="match status" value="1"/>
</dbReference>
<dbReference type="EMBL" id="JACIGK010000009">
    <property type="protein sequence ID" value="MBB4265900.1"/>
    <property type="molecule type" value="Genomic_DNA"/>
</dbReference>
<keyword evidence="9" id="KW-1185">Reference proteome</keyword>
<name>A0A7W6RCC3_9PROT</name>